<feature type="compositionally biased region" description="Acidic residues" evidence="1">
    <location>
        <begin position="52"/>
        <end position="65"/>
    </location>
</feature>
<sequence>MEKDEGRGLLFDFTGVVLFGCCCPELADLRWLAIDGGERLLWVLDSRTKANEEEEKDLSELEDDGGEVKSDEAGEKEADEPEEYENAEGKNEVKEETEGNKRGGR</sequence>
<feature type="compositionally biased region" description="Basic and acidic residues" evidence="1">
    <location>
        <begin position="87"/>
        <end position="105"/>
    </location>
</feature>
<name>A0A5A7RBW8_STRAF</name>
<comment type="caution">
    <text evidence="2">The sequence shown here is derived from an EMBL/GenBank/DDBJ whole genome shotgun (WGS) entry which is preliminary data.</text>
</comment>
<evidence type="ECO:0000313" key="3">
    <source>
        <dbReference type="Proteomes" id="UP000325081"/>
    </source>
</evidence>
<keyword evidence="3" id="KW-1185">Reference proteome</keyword>
<feature type="compositionally biased region" description="Basic and acidic residues" evidence="1">
    <location>
        <begin position="66"/>
        <end position="76"/>
    </location>
</feature>
<dbReference type="Proteomes" id="UP000325081">
    <property type="component" value="Unassembled WGS sequence"/>
</dbReference>
<dbReference type="EMBL" id="BKCP01011626">
    <property type="protein sequence ID" value="GER55119.1"/>
    <property type="molecule type" value="Genomic_DNA"/>
</dbReference>
<evidence type="ECO:0000313" key="2">
    <source>
        <dbReference type="EMBL" id="GER55119.1"/>
    </source>
</evidence>
<feature type="compositionally biased region" description="Acidic residues" evidence="1">
    <location>
        <begin position="77"/>
        <end position="86"/>
    </location>
</feature>
<dbReference type="AlphaFoldDB" id="A0A5A7RBW8"/>
<evidence type="ECO:0000256" key="1">
    <source>
        <dbReference type="SAM" id="MobiDB-lite"/>
    </source>
</evidence>
<gene>
    <name evidence="2" type="ORF">STAS_32773</name>
</gene>
<accession>A0A5A7RBW8</accession>
<protein>
    <submittedName>
        <fullName evidence="2">Multidrug resistance-associated protein 2</fullName>
    </submittedName>
</protein>
<proteinExistence type="predicted"/>
<organism evidence="2 3">
    <name type="scientific">Striga asiatica</name>
    <name type="common">Asiatic witchweed</name>
    <name type="synonym">Buchnera asiatica</name>
    <dbReference type="NCBI Taxonomy" id="4170"/>
    <lineage>
        <taxon>Eukaryota</taxon>
        <taxon>Viridiplantae</taxon>
        <taxon>Streptophyta</taxon>
        <taxon>Embryophyta</taxon>
        <taxon>Tracheophyta</taxon>
        <taxon>Spermatophyta</taxon>
        <taxon>Magnoliopsida</taxon>
        <taxon>eudicotyledons</taxon>
        <taxon>Gunneridae</taxon>
        <taxon>Pentapetalae</taxon>
        <taxon>asterids</taxon>
        <taxon>lamiids</taxon>
        <taxon>Lamiales</taxon>
        <taxon>Orobanchaceae</taxon>
        <taxon>Buchnereae</taxon>
        <taxon>Striga</taxon>
    </lineage>
</organism>
<reference evidence="3" key="1">
    <citation type="journal article" date="2019" name="Curr. Biol.">
        <title>Genome Sequence of Striga asiatica Provides Insight into the Evolution of Plant Parasitism.</title>
        <authorList>
            <person name="Yoshida S."/>
            <person name="Kim S."/>
            <person name="Wafula E.K."/>
            <person name="Tanskanen J."/>
            <person name="Kim Y.M."/>
            <person name="Honaas L."/>
            <person name="Yang Z."/>
            <person name="Spallek T."/>
            <person name="Conn C.E."/>
            <person name="Ichihashi Y."/>
            <person name="Cheong K."/>
            <person name="Cui S."/>
            <person name="Der J.P."/>
            <person name="Gundlach H."/>
            <person name="Jiao Y."/>
            <person name="Hori C."/>
            <person name="Ishida J.K."/>
            <person name="Kasahara H."/>
            <person name="Kiba T."/>
            <person name="Kim M.S."/>
            <person name="Koo N."/>
            <person name="Laohavisit A."/>
            <person name="Lee Y.H."/>
            <person name="Lumba S."/>
            <person name="McCourt P."/>
            <person name="Mortimer J.C."/>
            <person name="Mutuku J.M."/>
            <person name="Nomura T."/>
            <person name="Sasaki-Sekimoto Y."/>
            <person name="Seto Y."/>
            <person name="Wang Y."/>
            <person name="Wakatake T."/>
            <person name="Sakakibara H."/>
            <person name="Demura T."/>
            <person name="Yamaguchi S."/>
            <person name="Yoneyama K."/>
            <person name="Manabe R.I."/>
            <person name="Nelson D.C."/>
            <person name="Schulman A.H."/>
            <person name="Timko M.P."/>
            <person name="dePamphilis C.W."/>
            <person name="Choi D."/>
            <person name="Shirasu K."/>
        </authorList>
    </citation>
    <scope>NUCLEOTIDE SEQUENCE [LARGE SCALE GENOMIC DNA]</scope>
    <source>
        <strain evidence="3">cv. UVA1</strain>
    </source>
</reference>
<feature type="region of interest" description="Disordered" evidence="1">
    <location>
        <begin position="50"/>
        <end position="105"/>
    </location>
</feature>